<dbReference type="Proteomes" id="UP001469089">
    <property type="component" value="Unassembled WGS sequence"/>
</dbReference>
<dbReference type="SUPFAM" id="SSF53850">
    <property type="entry name" value="Periplasmic binding protein-like II"/>
    <property type="match status" value="1"/>
</dbReference>
<dbReference type="PANTHER" id="PTHR30537:SF5">
    <property type="entry name" value="HTH-TYPE TRANSCRIPTIONAL ACTIVATOR TTDR-RELATED"/>
    <property type="match status" value="1"/>
</dbReference>
<protein>
    <submittedName>
        <fullName evidence="6">LysR substrate-binding domain-containing protein</fullName>
    </submittedName>
</protein>
<dbReference type="Pfam" id="PF00126">
    <property type="entry name" value="HTH_1"/>
    <property type="match status" value="1"/>
</dbReference>
<dbReference type="SUPFAM" id="SSF46785">
    <property type="entry name" value="Winged helix' DNA-binding domain"/>
    <property type="match status" value="1"/>
</dbReference>
<keyword evidence="3" id="KW-0238">DNA-binding</keyword>
<dbReference type="Gene3D" id="3.40.190.290">
    <property type="match status" value="1"/>
</dbReference>
<keyword evidence="2" id="KW-0805">Transcription regulation</keyword>
<dbReference type="InterPro" id="IPR036390">
    <property type="entry name" value="WH_DNA-bd_sf"/>
</dbReference>
<gene>
    <name evidence="6" type="ORF">N0A02_00280</name>
</gene>
<accession>A0ABV1LEV9</accession>
<dbReference type="CDD" id="cd08422">
    <property type="entry name" value="PBP2_CrgA_like"/>
    <property type="match status" value="1"/>
</dbReference>
<comment type="caution">
    <text evidence="6">The sequence shown here is derived from an EMBL/GenBank/DDBJ whole genome shotgun (WGS) entry which is preliminary data.</text>
</comment>
<keyword evidence="4" id="KW-0804">Transcription</keyword>
<evidence type="ECO:0000256" key="4">
    <source>
        <dbReference type="ARBA" id="ARBA00023163"/>
    </source>
</evidence>
<evidence type="ECO:0000259" key="5">
    <source>
        <dbReference type="PROSITE" id="PS50931"/>
    </source>
</evidence>
<dbReference type="InterPro" id="IPR000847">
    <property type="entry name" value="LysR_HTH_N"/>
</dbReference>
<dbReference type="InterPro" id="IPR005119">
    <property type="entry name" value="LysR_subst-bd"/>
</dbReference>
<evidence type="ECO:0000313" key="7">
    <source>
        <dbReference type="Proteomes" id="UP001469089"/>
    </source>
</evidence>
<evidence type="ECO:0000256" key="3">
    <source>
        <dbReference type="ARBA" id="ARBA00023125"/>
    </source>
</evidence>
<sequence>MNLDHLRVLVDIAQQGSFSNVAKLRDLDPSSVSRIVQGIERELGVRLFQRSTRHVVLTDEGDAYLSRVSHLLEELDSASDELKSVAQQPAGTLRVTASVAFGQTCLVPLMPEFARLYPQIQLELIFTDANLDMVSDRIDLALRLSPRMGQDLVRVKWFDASYKVCASPDYLSRHGVIQQPGDLSNHRCVLFGHPHPQSSWFVRDAAGTTHTIPVPAAMIASNGLAQRELTLAGIGPALMPTWLSALHVASGQLVDVLPGYTVTPGDFEGAAWLLYPNRSFLPAKTRAILSFLMSRNSEWTSKS</sequence>
<organism evidence="6 7">
    <name type="scientific">Paraburkholderia acidicola</name>
    <dbReference type="NCBI Taxonomy" id="1912599"/>
    <lineage>
        <taxon>Bacteria</taxon>
        <taxon>Pseudomonadati</taxon>
        <taxon>Pseudomonadota</taxon>
        <taxon>Betaproteobacteria</taxon>
        <taxon>Burkholderiales</taxon>
        <taxon>Burkholderiaceae</taxon>
        <taxon>Paraburkholderia</taxon>
    </lineage>
</organism>
<keyword evidence="7" id="KW-1185">Reference proteome</keyword>
<evidence type="ECO:0000313" key="6">
    <source>
        <dbReference type="EMBL" id="MEQ5837880.1"/>
    </source>
</evidence>
<evidence type="ECO:0000256" key="1">
    <source>
        <dbReference type="ARBA" id="ARBA00009437"/>
    </source>
</evidence>
<dbReference type="RefSeq" id="WP_349540799.1">
    <property type="nucleotide sequence ID" value="NZ_JAOALG010000001.1"/>
</dbReference>
<dbReference type="InterPro" id="IPR058163">
    <property type="entry name" value="LysR-type_TF_proteobact-type"/>
</dbReference>
<dbReference type="Pfam" id="PF03466">
    <property type="entry name" value="LysR_substrate"/>
    <property type="match status" value="1"/>
</dbReference>
<dbReference type="PANTHER" id="PTHR30537">
    <property type="entry name" value="HTH-TYPE TRANSCRIPTIONAL REGULATOR"/>
    <property type="match status" value="1"/>
</dbReference>
<reference evidence="6 7" key="1">
    <citation type="journal article" date="2024" name="Chem. Sci.">
        <title>Discovery of a lagriamide polyketide by integrated genome mining, isotopic labeling, and untargeted metabolomics.</title>
        <authorList>
            <person name="Fergusson C.H."/>
            <person name="Saulog J."/>
            <person name="Paulo B.S."/>
            <person name="Wilson D.M."/>
            <person name="Liu D.Y."/>
            <person name="Morehouse N.J."/>
            <person name="Waterworth S."/>
            <person name="Barkei J."/>
            <person name="Gray C.A."/>
            <person name="Kwan J.C."/>
            <person name="Eustaquio A.S."/>
            <person name="Linington R.G."/>
        </authorList>
    </citation>
    <scope>NUCLEOTIDE SEQUENCE [LARGE SCALE GENOMIC DNA]</scope>
    <source>
        <strain evidence="6 7">RL17-338-BIF-B</strain>
    </source>
</reference>
<evidence type="ECO:0000256" key="2">
    <source>
        <dbReference type="ARBA" id="ARBA00023015"/>
    </source>
</evidence>
<feature type="domain" description="HTH lysR-type" evidence="5">
    <location>
        <begin position="1"/>
        <end position="58"/>
    </location>
</feature>
<dbReference type="PROSITE" id="PS50931">
    <property type="entry name" value="HTH_LYSR"/>
    <property type="match status" value="1"/>
</dbReference>
<proteinExistence type="inferred from homology"/>
<dbReference type="Gene3D" id="1.10.10.10">
    <property type="entry name" value="Winged helix-like DNA-binding domain superfamily/Winged helix DNA-binding domain"/>
    <property type="match status" value="1"/>
</dbReference>
<dbReference type="InterPro" id="IPR036388">
    <property type="entry name" value="WH-like_DNA-bd_sf"/>
</dbReference>
<name>A0ABV1LEV9_9BURK</name>
<dbReference type="EMBL" id="JAOALG010000001">
    <property type="protein sequence ID" value="MEQ5837880.1"/>
    <property type="molecule type" value="Genomic_DNA"/>
</dbReference>
<comment type="similarity">
    <text evidence="1">Belongs to the LysR transcriptional regulatory family.</text>
</comment>